<gene>
    <name evidence="1" type="ORF">HMPREF8571_1010</name>
</gene>
<dbReference type="EMBL" id="AEEN01000012">
    <property type="protein sequence ID" value="EFM31640.1"/>
    <property type="molecule type" value="Genomic_DNA"/>
</dbReference>
<name>E0PR80_STRMT</name>
<comment type="caution">
    <text evidence="1">The sequence shown here is derived from an EMBL/GenBank/DDBJ whole genome shotgun (WGS) entry which is preliminary data.</text>
</comment>
<dbReference type="Proteomes" id="UP000003823">
    <property type="component" value="Unassembled WGS sequence"/>
</dbReference>
<sequence length="45" mass="5388">MNQLSIFYSSPLLSLEWTLYKKDFLENYLKKSLQLGCKDFLINQN</sequence>
<evidence type="ECO:0000313" key="2">
    <source>
        <dbReference type="Proteomes" id="UP000003823"/>
    </source>
</evidence>
<reference evidence="1 2" key="1">
    <citation type="submission" date="2010-07" db="EMBL/GenBank/DDBJ databases">
        <authorList>
            <person name="Muzny D."/>
            <person name="Qin X."/>
            <person name="Deng J."/>
            <person name="Jiang H."/>
            <person name="Liu Y."/>
            <person name="Qu J."/>
            <person name="Song X.-Z."/>
            <person name="Zhang L."/>
            <person name="Thornton R."/>
            <person name="Coyle M."/>
            <person name="Francisco L."/>
            <person name="Jackson L."/>
            <person name="Javaid M."/>
            <person name="Korchina V."/>
            <person name="Kovar C."/>
            <person name="Mata R."/>
            <person name="Mathew T."/>
            <person name="Ngo R."/>
            <person name="Nguyen L."/>
            <person name="Nguyen N."/>
            <person name="Okwuonu G."/>
            <person name="Ongeri F."/>
            <person name="Pham C."/>
            <person name="Simmons D."/>
            <person name="Wilczek-Boney K."/>
            <person name="Hale W."/>
            <person name="Jakkamsetti A."/>
            <person name="Pham P."/>
            <person name="Ruth R."/>
            <person name="San Lucas F."/>
            <person name="Warren J."/>
            <person name="Zhang J."/>
            <person name="Zhao Z."/>
            <person name="Zhou C."/>
            <person name="Zhu D."/>
            <person name="Lee S."/>
            <person name="Bess C."/>
            <person name="Blankenburg K."/>
            <person name="Forbes L."/>
            <person name="Fu Q."/>
            <person name="Gubbala S."/>
            <person name="Hirani K."/>
            <person name="Jayaseelan J.C."/>
            <person name="Lara F."/>
            <person name="Munidasa M."/>
            <person name="Palculict T."/>
            <person name="Patil S."/>
            <person name="Pu L.-L."/>
            <person name="Saada N."/>
            <person name="Tang L."/>
            <person name="Weissenberger G."/>
            <person name="Zhu Y."/>
            <person name="Hemphill L."/>
            <person name="Shang Y."/>
            <person name="Youmans B."/>
            <person name="Ayvaz T."/>
            <person name="Ross M."/>
            <person name="Santibanez J."/>
            <person name="Aqrawi P."/>
            <person name="Gross S."/>
            <person name="Joshi V."/>
            <person name="Fowler G."/>
            <person name="Nazareth L."/>
            <person name="Reid J."/>
            <person name="Worley K."/>
            <person name="Petrosino J."/>
            <person name="Highlander S."/>
            <person name="Gibbs R."/>
        </authorList>
    </citation>
    <scope>NUCLEOTIDE SEQUENCE [LARGE SCALE GENOMIC DNA]</scope>
    <source>
        <strain evidence="1 2">ATCC 6249</strain>
    </source>
</reference>
<organism evidence="1 2">
    <name type="scientific">Streptococcus mitis ATCC 6249</name>
    <dbReference type="NCBI Taxonomy" id="864567"/>
    <lineage>
        <taxon>Bacteria</taxon>
        <taxon>Bacillati</taxon>
        <taxon>Bacillota</taxon>
        <taxon>Bacilli</taxon>
        <taxon>Lactobacillales</taxon>
        <taxon>Streptococcaceae</taxon>
        <taxon>Streptococcus</taxon>
        <taxon>Streptococcus mitis group</taxon>
    </lineage>
</organism>
<proteinExistence type="predicted"/>
<evidence type="ECO:0000313" key="1">
    <source>
        <dbReference type="EMBL" id="EFM31640.1"/>
    </source>
</evidence>
<accession>E0PR80</accession>
<dbReference type="HOGENOM" id="CLU_3205892_0_0_9"/>
<protein>
    <submittedName>
        <fullName evidence="1">Uncharacterized protein</fullName>
    </submittedName>
</protein>
<dbReference type="AlphaFoldDB" id="E0PR80"/>